<reference evidence="7" key="1">
    <citation type="submission" date="2021-01" db="UniProtKB">
        <authorList>
            <consortium name="EnsemblMetazoa"/>
        </authorList>
    </citation>
    <scope>IDENTIFICATION</scope>
</reference>
<dbReference type="SMART" id="SM00220">
    <property type="entry name" value="S_TKc"/>
    <property type="match status" value="1"/>
</dbReference>
<keyword evidence="1" id="KW-0723">Serine/threonine-protein kinase</keyword>
<protein>
    <recommendedName>
        <fullName evidence="6">Protein kinase domain-containing protein</fullName>
    </recommendedName>
</protein>
<evidence type="ECO:0000313" key="7">
    <source>
        <dbReference type="EnsemblMetazoa" id="XP_022656396"/>
    </source>
</evidence>
<dbReference type="InterPro" id="IPR008271">
    <property type="entry name" value="Ser/Thr_kinase_AS"/>
</dbReference>
<evidence type="ECO:0000259" key="6">
    <source>
        <dbReference type="PROSITE" id="PS50011"/>
    </source>
</evidence>
<dbReference type="PROSITE" id="PS00108">
    <property type="entry name" value="PROTEIN_KINASE_ST"/>
    <property type="match status" value="1"/>
</dbReference>
<dbReference type="InParanoid" id="A0A7M7K253"/>
<dbReference type="EnsemblMetazoa" id="XM_022800661">
    <property type="protein sequence ID" value="XP_022656396"/>
    <property type="gene ID" value="LOC111248395"/>
</dbReference>
<dbReference type="InterPro" id="IPR000719">
    <property type="entry name" value="Prot_kinase_dom"/>
</dbReference>
<dbReference type="KEGG" id="vde:111248395"/>
<accession>A0A7M7K253</accession>
<dbReference type="GeneID" id="111248395"/>
<sequence length="569" mass="64310">MELVQGVDLSVCVTTTVKFATRFRLCGRELAIHIIAQLAMAVEHFHFCGLIHRDIKLSNIMILHNARVKLIDFDVSKICIAHFSRIYSLSYFRRTYAEFRVSEKIGTAAYMAPELHLGQRFGRAIDWWSLGVVGYRLFLGRLPFRGTTEKMVDQITNQNLNWSSNTSKVPGMKDSKARCIKEFLASILHKSPLHRLGSRSYDDIFGHEVFLGLEWEKLSRKNFDCPPLKELVGQESSGGNRVYEENPVMDGARMKQGRRLKPPAFQELEDIPNVQHVKLYTFISATIKNLVSKKGGTSDFLDEPPSVRHITKLCRRSIGEDSLSGEVGQTCELARTNPDTVKFVCDMHRKRFCPYQRTPVLFEQMPGYDGQQKLVVRKVNHPALISTLYEGDVIARIAGADSALWDSHSAESLFSIQSCVPIEVIADNAFRFATTSSLAVDDLQTRYGIISVDFVQAGKIACPVFGSMTKWPYGFECRALKYWNLKTMATSRVIVVGRFDLHKQQTAEASSKLFFGDVILSVNEVVEVDACLRVLRGNRELKNVKAVPCSPLRNPLINTITPPDYRERS</sequence>
<proteinExistence type="predicted"/>
<dbReference type="Gene3D" id="1.10.510.10">
    <property type="entry name" value="Transferase(Phosphotransferase) domain 1"/>
    <property type="match status" value="1"/>
</dbReference>
<dbReference type="PROSITE" id="PS50011">
    <property type="entry name" value="PROTEIN_KINASE_DOM"/>
    <property type="match status" value="1"/>
</dbReference>
<organism evidence="7 8">
    <name type="scientific">Varroa destructor</name>
    <name type="common">Honeybee mite</name>
    <dbReference type="NCBI Taxonomy" id="109461"/>
    <lineage>
        <taxon>Eukaryota</taxon>
        <taxon>Metazoa</taxon>
        <taxon>Ecdysozoa</taxon>
        <taxon>Arthropoda</taxon>
        <taxon>Chelicerata</taxon>
        <taxon>Arachnida</taxon>
        <taxon>Acari</taxon>
        <taxon>Parasitiformes</taxon>
        <taxon>Mesostigmata</taxon>
        <taxon>Gamasina</taxon>
        <taxon>Dermanyssoidea</taxon>
        <taxon>Varroidae</taxon>
        <taxon>Varroa</taxon>
    </lineage>
</organism>
<dbReference type="SUPFAM" id="SSF56112">
    <property type="entry name" value="Protein kinase-like (PK-like)"/>
    <property type="match status" value="1"/>
</dbReference>
<evidence type="ECO:0000256" key="4">
    <source>
        <dbReference type="ARBA" id="ARBA00022777"/>
    </source>
</evidence>
<dbReference type="PANTHER" id="PTHR24351">
    <property type="entry name" value="RIBOSOMAL PROTEIN S6 KINASE"/>
    <property type="match status" value="1"/>
</dbReference>
<evidence type="ECO:0000313" key="8">
    <source>
        <dbReference type="Proteomes" id="UP000594260"/>
    </source>
</evidence>
<evidence type="ECO:0000256" key="5">
    <source>
        <dbReference type="ARBA" id="ARBA00022840"/>
    </source>
</evidence>
<dbReference type="GO" id="GO:0004674">
    <property type="term" value="F:protein serine/threonine kinase activity"/>
    <property type="evidence" value="ECO:0007669"/>
    <property type="project" value="UniProtKB-KW"/>
</dbReference>
<dbReference type="Proteomes" id="UP000594260">
    <property type="component" value="Unplaced"/>
</dbReference>
<feature type="domain" description="Protein kinase" evidence="6">
    <location>
        <begin position="1"/>
        <end position="210"/>
    </location>
</feature>
<keyword evidence="3" id="KW-0547">Nucleotide-binding</keyword>
<keyword evidence="5" id="KW-0067">ATP-binding</keyword>
<dbReference type="GO" id="GO:0005524">
    <property type="term" value="F:ATP binding"/>
    <property type="evidence" value="ECO:0007669"/>
    <property type="project" value="UniProtKB-KW"/>
</dbReference>
<dbReference type="InterPro" id="IPR011009">
    <property type="entry name" value="Kinase-like_dom_sf"/>
</dbReference>
<keyword evidence="4" id="KW-0418">Kinase</keyword>
<dbReference type="AlphaFoldDB" id="A0A7M7K253"/>
<evidence type="ECO:0000256" key="2">
    <source>
        <dbReference type="ARBA" id="ARBA00022679"/>
    </source>
</evidence>
<keyword evidence="2" id="KW-0808">Transferase</keyword>
<name>A0A7M7K253_VARDE</name>
<evidence type="ECO:0000256" key="1">
    <source>
        <dbReference type="ARBA" id="ARBA00022527"/>
    </source>
</evidence>
<dbReference type="Pfam" id="PF00069">
    <property type="entry name" value="Pkinase"/>
    <property type="match status" value="1"/>
</dbReference>
<evidence type="ECO:0000256" key="3">
    <source>
        <dbReference type="ARBA" id="ARBA00022741"/>
    </source>
</evidence>
<dbReference type="RefSeq" id="XP_022656396.1">
    <property type="nucleotide sequence ID" value="XM_022800661.1"/>
</dbReference>
<keyword evidence="8" id="KW-1185">Reference proteome</keyword>
<dbReference type="OrthoDB" id="248923at2759"/>